<feature type="domain" description="HTH marR-type" evidence="9">
    <location>
        <begin position="10"/>
        <end position="147"/>
    </location>
</feature>
<evidence type="ECO:0000256" key="2">
    <source>
        <dbReference type="ARBA" id="ARBA00022490"/>
    </source>
</evidence>
<evidence type="ECO:0000256" key="4">
    <source>
        <dbReference type="ARBA" id="ARBA00023125"/>
    </source>
</evidence>
<dbReference type="GO" id="GO:0003677">
    <property type="term" value="F:DNA binding"/>
    <property type="evidence" value="ECO:0007669"/>
    <property type="project" value="UniProtKB-KW"/>
</dbReference>
<proteinExistence type="inferred from homology"/>
<dbReference type="PANTHER" id="PTHR42756">
    <property type="entry name" value="TRANSCRIPTIONAL REGULATOR, MARR"/>
    <property type="match status" value="1"/>
</dbReference>
<evidence type="ECO:0000313" key="10">
    <source>
        <dbReference type="EMBL" id="AEO07187.1"/>
    </source>
</evidence>
<keyword evidence="2" id="KW-0963">Cytoplasm</keyword>
<dbReference type="SMART" id="SM00347">
    <property type="entry name" value="HTH_MARR"/>
    <property type="match status" value="1"/>
</dbReference>
<gene>
    <name evidence="10" type="ordered locus">LMRG_01632</name>
</gene>
<keyword evidence="3" id="KW-0805">Transcription regulation</keyword>
<evidence type="ECO:0000256" key="5">
    <source>
        <dbReference type="ARBA" id="ARBA00023163"/>
    </source>
</evidence>
<organism evidence="10 11">
    <name type="scientific">Listeria monocytogenes serotype 1/2a (strain 10403S)</name>
    <dbReference type="NCBI Taxonomy" id="393133"/>
    <lineage>
        <taxon>Bacteria</taxon>
        <taxon>Bacillati</taxon>
        <taxon>Bacillota</taxon>
        <taxon>Bacilli</taxon>
        <taxon>Bacillales</taxon>
        <taxon>Listeriaceae</taxon>
        <taxon>Listeria</taxon>
    </lineage>
</organism>
<dbReference type="InterPro" id="IPR036390">
    <property type="entry name" value="WH_DNA-bd_sf"/>
</dbReference>
<evidence type="ECO:0000256" key="6">
    <source>
        <dbReference type="ARBA" id="ARBA00046337"/>
    </source>
</evidence>
<evidence type="ECO:0000256" key="7">
    <source>
        <dbReference type="ARBA" id="ARBA00047188"/>
    </source>
</evidence>
<keyword evidence="5" id="KW-0804">Transcription</keyword>
<protein>
    <recommendedName>
        <fullName evidence="7">HTH-type transcriptional regulator SarZ</fullName>
    </recommendedName>
    <alternativeName>
        <fullName evidence="8">Staphylococcal accessory regulator Z</fullName>
    </alternativeName>
</protein>
<comment type="similarity">
    <text evidence="6">Belongs to the SarZ family.</text>
</comment>
<dbReference type="PROSITE" id="PS50995">
    <property type="entry name" value="HTH_MARR_2"/>
    <property type="match status" value="1"/>
</dbReference>
<dbReference type="EMBL" id="CP002002">
    <property type="protein sequence ID" value="AEO07187.1"/>
    <property type="molecule type" value="Genomic_DNA"/>
</dbReference>
<name>A0A0H3GI81_LISM4</name>
<dbReference type="AlphaFoldDB" id="A0A0H3GI81"/>
<dbReference type="HOGENOM" id="CLU_083287_3_2_9"/>
<dbReference type="InterPro" id="IPR036388">
    <property type="entry name" value="WH-like_DNA-bd_sf"/>
</dbReference>
<dbReference type="Gene3D" id="1.10.10.10">
    <property type="entry name" value="Winged helix-like DNA-binding domain superfamily/Winged helix DNA-binding domain"/>
    <property type="match status" value="1"/>
</dbReference>
<dbReference type="GO" id="GO:0005737">
    <property type="term" value="C:cytoplasm"/>
    <property type="evidence" value="ECO:0007669"/>
    <property type="project" value="UniProtKB-SubCell"/>
</dbReference>
<dbReference type="PRINTS" id="PR00598">
    <property type="entry name" value="HTHMARR"/>
</dbReference>
<dbReference type="KEGG" id="lmt:LMRG_01632"/>
<evidence type="ECO:0000256" key="3">
    <source>
        <dbReference type="ARBA" id="ARBA00023015"/>
    </source>
</evidence>
<sequence>MLDTNTRILEEQLCFSVYNASKQFTKLYREALEPFQLTYPQYIALLVLWEVEEQTVSELGKRLALDSGTLTPMLKRMEHLGYVTRSRHPEDERRVYIRLTEKAIKIQPDVLKSVDNCLQLLDFAELDYTQLLIKIQSLTKQLGGIENEKII</sequence>
<evidence type="ECO:0000313" key="11">
    <source>
        <dbReference type="Proteomes" id="UP000001288"/>
    </source>
</evidence>
<accession>A0A0H3GI81</accession>
<dbReference type="PANTHER" id="PTHR42756:SF1">
    <property type="entry name" value="TRANSCRIPTIONAL REPRESSOR OF EMRAB OPERON"/>
    <property type="match status" value="1"/>
</dbReference>
<dbReference type="SUPFAM" id="SSF46785">
    <property type="entry name" value="Winged helix' DNA-binding domain"/>
    <property type="match status" value="1"/>
</dbReference>
<dbReference type="FunFam" id="1.10.10.10:FF:000163">
    <property type="entry name" value="MarR family transcriptional regulator"/>
    <property type="match status" value="1"/>
</dbReference>
<dbReference type="Pfam" id="PF22381">
    <property type="entry name" value="Staph_reg_Sar_Rot"/>
    <property type="match status" value="1"/>
</dbReference>
<evidence type="ECO:0000259" key="9">
    <source>
        <dbReference type="PROSITE" id="PS50995"/>
    </source>
</evidence>
<evidence type="ECO:0000256" key="1">
    <source>
        <dbReference type="ARBA" id="ARBA00004496"/>
    </source>
</evidence>
<dbReference type="GO" id="GO:0003700">
    <property type="term" value="F:DNA-binding transcription factor activity"/>
    <property type="evidence" value="ECO:0007669"/>
    <property type="project" value="InterPro"/>
</dbReference>
<dbReference type="Proteomes" id="UP000001288">
    <property type="component" value="Chromosome"/>
</dbReference>
<comment type="subcellular location">
    <subcellularLocation>
        <location evidence="1">Cytoplasm</location>
    </subcellularLocation>
</comment>
<dbReference type="InterPro" id="IPR055166">
    <property type="entry name" value="Transc_reg_Sar_Rot_HTH"/>
</dbReference>
<reference evidence="11" key="1">
    <citation type="submission" date="2010-04" db="EMBL/GenBank/DDBJ databases">
        <title>The genome sequence of Listeria monocytogenes strain 10403S.</title>
        <authorList>
            <consortium name="The Broad Institute Genome Sequencing Platform"/>
            <consortium name="The Broad Institute Genome Sequencing Center for Infectious Disease."/>
            <person name="Borowsky M."/>
            <person name="Borodovsky M."/>
            <person name="Young S.K."/>
            <person name="Zeng Q."/>
            <person name="Koehrsen M."/>
            <person name="Fitzgerald M."/>
            <person name="Wiedmann M."/>
            <person name="Swaminathan B."/>
            <person name="Lauer P."/>
            <person name="Portnoy D."/>
            <person name="Cossart P."/>
            <person name="Buchrieser C."/>
            <person name="Higgins D."/>
            <person name="Abouelleil A."/>
            <person name="Alvarado L."/>
            <person name="Arachchi H.M."/>
            <person name="Berlin A."/>
            <person name="Borenstein D."/>
            <person name="Brown A."/>
            <person name="Chapman S.B."/>
            <person name="Chen Z."/>
            <person name="Dunbar C.D."/>
            <person name="Engels R."/>
            <person name="Freedman E."/>
            <person name="Gearin G."/>
            <person name="Gellesch M."/>
            <person name="Goldberg J."/>
            <person name="Griggs A."/>
            <person name="Gujja S."/>
            <person name="Heilman E."/>
            <person name="Heiman D."/>
            <person name="Howarth C."/>
            <person name="Jen D."/>
            <person name="Larson L."/>
            <person name="Lui A."/>
            <person name="MacDonald J."/>
            <person name="Mehta T."/>
            <person name="Montmayeur A."/>
            <person name="Neiman D."/>
            <person name="Park D."/>
            <person name="Pearson M."/>
            <person name="Priest M."/>
            <person name="Richards J."/>
            <person name="Roberts A."/>
            <person name="Saif S."/>
            <person name="Shea T."/>
            <person name="Shenoy N."/>
            <person name="Sisk P."/>
            <person name="Stolte C."/>
            <person name="Sykes S."/>
            <person name="Walk T."/>
            <person name="White J."/>
            <person name="Yandava C."/>
            <person name="Haas B."/>
            <person name="Nusbaum C."/>
            <person name="Birren B."/>
        </authorList>
    </citation>
    <scope>NUCLEOTIDE SEQUENCE [LARGE SCALE GENOMIC DNA]</scope>
    <source>
        <strain evidence="11">10403S</strain>
    </source>
</reference>
<evidence type="ECO:0000256" key="8">
    <source>
        <dbReference type="ARBA" id="ARBA00047207"/>
    </source>
</evidence>
<keyword evidence="4" id="KW-0238">DNA-binding</keyword>
<dbReference type="InterPro" id="IPR000835">
    <property type="entry name" value="HTH_MarR-typ"/>
</dbReference>